<proteinExistence type="predicted"/>
<dbReference type="AlphaFoldDB" id="A0A0E0FZL8"/>
<organism evidence="2">
    <name type="scientific">Oryza nivara</name>
    <name type="common">Indian wild rice</name>
    <name type="synonym">Oryza sativa f. spontanea</name>
    <dbReference type="NCBI Taxonomy" id="4536"/>
    <lineage>
        <taxon>Eukaryota</taxon>
        <taxon>Viridiplantae</taxon>
        <taxon>Streptophyta</taxon>
        <taxon>Embryophyta</taxon>
        <taxon>Tracheophyta</taxon>
        <taxon>Spermatophyta</taxon>
        <taxon>Magnoliopsida</taxon>
        <taxon>Liliopsida</taxon>
        <taxon>Poales</taxon>
        <taxon>Poaceae</taxon>
        <taxon>BOP clade</taxon>
        <taxon>Oryzoideae</taxon>
        <taxon>Oryzeae</taxon>
        <taxon>Oryzinae</taxon>
        <taxon>Oryza</taxon>
    </lineage>
</organism>
<dbReference type="Gramene" id="ONIVA01G52010.1">
    <property type="protein sequence ID" value="ONIVA01G52010.1"/>
    <property type="gene ID" value="ONIVA01G52010"/>
</dbReference>
<keyword evidence="3" id="KW-1185">Reference proteome</keyword>
<feature type="region of interest" description="Disordered" evidence="1">
    <location>
        <begin position="358"/>
        <end position="383"/>
    </location>
</feature>
<feature type="region of interest" description="Disordered" evidence="1">
    <location>
        <begin position="174"/>
        <end position="198"/>
    </location>
</feature>
<dbReference type="Proteomes" id="UP000006591">
    <property type="component" value="Chromosome 1"/>
</dbReference>
<protein>
    <submittedName>
        <fullName evidence="2">Uncharacterized protein</fullName>
    </submittedName>
</protein>
<feature type="compositionally biased region" description="Basic and acidic residues" evidence="1">
    <location>
        <begin position="261"/>
        <end position="283"/>
    </location>
</feature>
<feature type="compositionally biased region" description="Basic residues" evidence="1">
    <location>
        <begin position="284"/>
        <end position="293"/>
    </location>
</feature>
<feature type="compositionally biased region" description="Gly residues" evidence="1">
    <location>
        <begin position="251"/>
        <end position="260"/>
    </location>
</feature>
<feature type="region of interest" description="Disordered" evidence="1">
    <location>
        <begin position="251"/>
        <end position="305"/>
    </location>
</feature>
<name>A0A0E0FZL8_ORYNI</name>
<feature type="compositionally biased region" description="Basic and acidic residues" evidence="1">
    <location>
        <begin position="362"/>
        <end position="373"/>
    </location>
</feature>
<evidence type="ECO:0000313" key="3">
    <source>
        <dbReference type="Proteomes" id="UP000006591"/>
    </source>
</evidence>
<dbReference type="HOGENOM" id="CLU_722378_0_0_1"/>
<feature type="compositionally biased region" description="Polar residues" evidence="1">
    <location>
        <begin position="374"/>
        <end position="383"/>
    </location>
</feature>
<reference evidence="2" key="2">
    <citation type="submission" date="2018-04" db="EMBL/GenBank/DDBJ databases">
        <title>OnivRS2 (Oryza nivara Reference Sequence Version 2).</title>
        <authorList>
            <person name="Zhang J."/>
            <person name="Kudrna D."/>
            <person name="Lee S."/>
            <person name="Talag J."/>
            <person name="Rajasekar S."/>
            <person name="Welchert J."/>
            <person name="Hsing Y.-I."/>
            <person name="Wing R.A."/>
        </authorList>
    </citation>
    <scope>NUCLEOTIDE SEQUENCE [LARGE SCALE GENOMIC DNA]</scope>
</reference>
<reference evidence="2" key="1">
    <citation type="submission" date="2015-04" db="UniProtKB">
        <authorList>
            <consortium name="EnsemblPlants"/>
        </authorList>
    </citation>
    <scope>IDENTIFICATION</scope>
    <source>
        <strain evidence="2">SL10</strain>
    </source>
</reference>
<accession>A0A0E0FZL8</accession>
<dbReference type="EnsemblPlants" id="ONIVA01G52010.1">
    <property type="protein sequence ID" value="ONIVA01G52010.1"/>
    <property type="gene ID" value="ONIVA01G52010"/>
</dbReference>
<evidence type="ECO:0000256" key="1">
    <source>
        <dbReference type="SAM" id="MobiDB-lite"/>
    </source>
</evidence>
<sequence length="383" mass="41545">MHIIPGLIVKKRVVIDWGWKTTQAMPDPDPAKTKMSIEMNSATAALAVSGWDSSPGALTAIRLTGIFFFFFFFFCYRGQVTAGRPGGKHDYRAKLQGWAKLPGQPEQHAILATCQEEATQDNRKQGYYNFTTISFSMRYKEPPNPKLGMKEPYLVDVVEKVVVVAAMKRVDGGAEEVEVDDEGHPVGGGGKGAGGHERPVEAVGAGEEALEGDGGGGRIGLVVPIVEGGGGVILRRRRGVPGEVSGVGRGGFRRLGGLGDGSERLDVRRGPAEEAPRNHEQRLSRRRPKKKKNASWAGGGRGESEERLHVEHAHEMGEHVVRLGVIKDEQMNYPCIGYSWWAYAEVAAAGLGSLKEAAAISKQEEARARDARAKQNQQQTTVQ</sequence>
<evidence type="ECO:0000313" key="2">
    <source>
        <dbReference type="EnsemblPlants" id="ONIVA01G52010.1"/>
    </source>
</evidence>